<dbReference type="AlphaFoldDB" id="A0AA40CA61"/>
<comment type="caution">
    <text evidence="7">Lacks conserved residue(s) required for the propagation of feature annotation.</text>
</comment>
<gene>
    <name evidence="11" type="ORF">B0T14DRAFT_596927</name>
</gene>
<dbReference type="InterPro" id="IPR000834">
    <property type="entry name" value="Peptidase_M14"/>
</dbReference>
<keyword evidence="9" id="KW-0732">Signal</keyword>
<evidence type="ECO:0000313" key="12">
    <source>
        <dbReference type="Proteomes" id="UP001175000"/>
    </source>
</evidence>
<evidence type="ECO:0000256" key="6">
    <source>
        <dbReference type="ARBA" id="ARBA00023049"/>
    </source>
</evidence>
<evidence type="ECO:0000256" key="1">
    <source>
        <dbReference type="ARBA" id="ARBA00001947"/>
    </source>
</evidence>
<feature type="region of interest" description="Disordered" evidence="8">
    <location>
        <begin position="34"/>
        <end position="56"/>
    </location>
</feature>
<dbReference type="PANTHER" id="PTHR11705">
    <property type="entry name" value="PROTEASE FAMILY M14 CARBOXYPEPTIDASE A,B"/>
    <property type="match status" value="1"/>
</dbReference>
<dbReference type="PANTHER" id="PTHR11705:SF143">
    <property type="entry name" value="SLL0236 PROTEIN"/>
    <property type="match status" value="1"/>
</dbReference>
<evidence type="ECO:0000256" key="9">
    <source>
        <dbReference type="SAM" id="SignalP"/>
    </source>
</evidence>
<proteinExistence type="inferred from homology"/>
<organism evidence="11 12">
    <name type="scientific">Immersiella caudata</name>
    <dbReference type="NCBI Taxonomy" id="314043"/>
    <lineage>
        <taxon>Eukaryota</taxon>
        <taxon>Fungi</taxon>
        <taxon>Dikarya</taxon>
        <taxon>Ascomycota</taxon>
        <taxon>Pezizomycotina</taxon>
        <taxon>Sordariomycetes</taxon>
        <taxon>Sordariomycetidae</taxon>
        <taxon>Sordariales</taxon>
        <taxon>Lasiosphaeriaceae</taxon>
        <taxon>Immersiella</taxon>
    </lineage>
</organism>
<evidence type="ECO:0000256" key="5">
    <source>
        <dbReference type="ARBA" id="ARBA00022833"/>
    </source>
</evidence>
<dbReference type="GO" id="GO:0004181">
    <property type="term" value="F:metallocarboxypeptidase activity"/>
    <property type="evidence" value="ECO:0007669"/>
    <property type="project" value="InterPro"/>
</dbReference>
<dbReference type="Proteomes" id="UP001175000">
    <property type="component" value="Unassembled WGS sequence"/>
</dbReference>
<comment type="caution">
    <text evidence="11">The sequence shown here is derived from an EMBL/GenBank/DDBJ whole genome shotgun (WGS) entry which is preliminary data.</text>
</comment>
<dbReference type="SMART" id="SM00631">
    <property type="entry name" value="Zn_pept"/>
    <property type="match status" value="1"/>
</dbReference>
<evidence type="ECO:0000256" key="3">
    <source>
        <dbReference type="ARBA" id="ARBA00022670"/>
    </source>
</evidence>
<comment type="cofactor">
    <cofactor evidence="1">
        <name>Zn(2+)</name>
        <dbReference type="ChEBI" id="CHEBI:29105"/>
    </cofactor>
</comment>
<reference evidence="11" key="1">
    <citation type="submission" date="2023-06" db="EMBL/GenBank/DDBJ databases">
        <title>Genome-scale phylogeny and comparative genomics of the fungal order Sordariales.</title>
        <authorList>
            <consortium name="Lawrence Berkeley National Laboratory"/>
            <person name="Hensen N."/>
            <person name="Bonometti L."/>
            <person name="Westerberg I."/>
            <person name="Brannstrom I.O."/>
            <person name="Guillou S."/>
            <person name="Cros-Aarteil S."/>
            <person name="Calhoun S."/>
            <person name="Haridas S."/>
            <person name="Kuo A."/>
            <person name="Mondo S."/>
            <person name="Pangilinan J."/>
            <person name="Riley R."/>
            <person name="Labutti K."/>
            <person name="Andreopoulos B."/>
            <person name="Lipzen A."/>
            <person name="Chen C."/>
            <person name="Yanf M."/>
            <person name="Daum C."/>
            <person name="Ng V."/>
            <person name="Clum A."/>
            <person name="Steindorff A."/>
            <person name="Ohm R."/>
            <person name="Martin F."/>
            <person name="Silar P."/>
            <person name="Natvig D."/>
            <person name="Lalanne C."/>
            <person name="Gautier V."/>
            <person name="Ament-Velasquez S.L."/>
            <person name="Kruys A."/>
            <person name="Hutchinson M.I."/>
            <person name="Powell A.J."/>
            <person name="Barry K."/>
            <person name="Miller A.N."/>
            <person name="Grigoriev I.V."/>
            <person name="Debuchy R."/>
            <person name="Gladieux P."/>
            <person name="Thoren M.H."/>
            <person name="Johannesson H."/>
        </authorList>
    </citation>
    <scope>NUCLEOTIDE SEQUENCE</scope>
    <source>
        <strain evidence="11">CBS 606.72</strain>
    </source>
</reference>
<dbReference type="EMBL" id="JAULSU010000001">
    <property type="protein sequence ID" value="KAK0631206.1"/>
    <property type="molecule type" value="Genomic_DNA"/>
</dbReference>
<evidence type="ECO:0000256" key="4">
    <source>
        <dbReference type="ARBA" id="ARBA00022801"/>
    </source>
</evidence>
<keyword evidence="5" id="KW-0862">Zinc</keyword>
<dbReference type="GO" id="GO:0008270">
    <property type="term" value="F:zinc ion binding"/>
    <property type="evidence" value="ECO:0007669"/>
    <property type="project" value="InterPro"/>
</dbReference>
<comment type="similarity">
    <text evidence="2 7">Belongs to the peptidase M14 family.</text>
</comment>
<feature type="domain" description="Peptidase M14" evidence="10">
    <location>
        <begin position="76"/>
        <end position="408"/>
    </location>
</feature>
<protein>
    <recommendedName>
        <fullName evidence="10">Peptidase M14 domain-containing protein</fullName>
    </recommendedName>
</protein>
<sequence length="516" mass="55235">MRLPTLVSLATHVLLSSACLLDIEKEGGHVMDRSQPGIHRRQSHPNTAPVGTGDRFNNGAVVPRGVGLSPPGDTSTVYNSVEIRSAVKALVEEFDLSYFESPFKTYENRTIYGFRMGGKGKGKGKGKGQGPGTNSTSDIVTGFQVLLEAGIHARERGASDHLINFASDLLQADRANSGLQYGGMSYTASDVKKALYLGIIVVPVVNPDGLVYDQTTNLCWRKNRNPASAIPGNPNSVGVDLNRNFSPVWNFTQALVPGSGAASTNPSSELFHGTGPLSEAETKTIDWVLQTHPSIGWFLDVHSVQGVVLHGWCHDSNQATDPTMNLLNPAYDGKRGAYPDGPTTSYKEYLPMRERDAMSIISARMAGAMCDSTARGFFSLPAANFGASSGCSADQGNWRRAKFGGKWVKGFGIEFGYPNFDSPLFDGGPVLFGGVAVGRVFVGYLVLADDSFYERANSALQNVQVGLADKSQVPGVNDAVDGLVAVFDGEGDDQKDEIASHDVREPVVSITLRLPL</sequence>
<dbReference type="GO" id="GO:0006508">
    <property type="term" value="P:proteolysis"/>
    <property type="evidence" value="ECO:0007669"/>
    <property type="project" value="UniProtKB-KW"/>
</dbReference>
<dbReference type="PROSITE" id="PS51257">
    <property type="entry name" value="PROKAR_LIPOPROTEIN"/>
    <property type="match status" value="1"/>
</dbReference>
<evidence type="ECO:0000256" key="7">
    <source>
        <dbReference type="PROSITE-ProRule" id="PRU01379"/>
    </source>
</evidence>
<dbReference type="Pfam" id="PF00246">
    <property type="entry name" value="Peptidase_M14"/>
    <property type="match status" value="1"/>
</dbReference>
<keyword evidence="6" id="KW-0482">Metalloprotease</keyword>
<evidence type="ECO:0000256" key="2">
    <source>
        <dbReference type="ARBA" id="ARBA00005988"/>
    </source>
</evidence>
<keyword evidence="3" id="KW-0645">Protease</keyword>
<name>A0AA40CA61_9PEZI</name>
<evidence type="ECO:0000259" key="10">
    <source>
        <dbReference type="PROSITE" id="PS52035"/>
    </source>
</evidence>
<evidence type="ECO:0000313" key="11">
    <source>
        <dbReference type="EMBL" id="KAK0631206.1"/>
    </source>
</evidence>
<keyword evidence="4" id="KW-0378">Hydrolase</keyword>
<dbReference type="Gene3D" id="3.40.630.10">
    <property type="entry name" value="Zn peptidases"/>
    <property type="match status" value="1"/>
</dbReference>
<dbReference type="PROSITE" id="PS52035">
    <property type="entry name" value="PEPTIDASE_M14"/>
    <property type="match status" value="1"/>
</dbReference>
<accession>A0AA40CA61</accession>
<feature type="signal peptide" evidence="9">
    <location>
        <begin position="1"/>
        <end position="18"/>
    </location>
</feature>
<keyword evidence="12" id="KW-1185">Reference proteome</keyword>
<evidence type="ECO:0000256" key="8">
    <source>
        <dbReference type="SAM" id="MobiDB-lite"/>
    </source>
</evidence>
<dbReference type="SUPFAM" id="SSF53187">
    <property type="entry name" value="Zn-dependent exopeptidases"/>
    <property type="match status" value="1"/>
</dbReference>
<feature type="chain" id="PRO_5041275644" description="Peptidase M14 domain-containing protein" evidence="9">
    <location>
        <begin position="19"/>
        <end position="516"/>
    </location>
</feature>